<dbReference type="EMBL" id="JAJSOF020000013">
    <property type="protein sequence ID" value="KAJ4443598.1"/>
    <property type="molecule type" value="Genomic_DNA"/>
</dbReference>
<evidence type="ECO:0000256" key="2">
    <source>
        <dbReference type="ARBA" id="ARBA00022670"/>
    </source>
</evidence>
<dbReference type="InterPro" id="IPR033116">
    <property type="entry name" value="TRYPSIN_SER"/>
</dbReference>
<dbReference type="PROSITE" id="PS50240">
    <property type="entry name" value="TRYPSIN_DOM"/>
    <property type="match status" value="1"/>
</dbReference>
<dbReference type="InterPro" id="IPR001314">
    <property type="entry name" value="Peptidase_S1A"/>
</dbReference>
<dbReference type="PROSITE" id="PS00134">
    <property type="entry name" value="TRYPSIN_HIS"/>
    <property type="match status" value="1"/>
</dbReference>
<gene>
    <name evidence="8" type="ORF">ANN_05272</name>
</gene>
<dbReference type="Gene3D" id="2.40.10.10">
    <property type="entry name" value="Trypsin-like serine proteases"/>
    <property type="match status" value="1"/>
</dbReference>
<dbReference type="PROSITE" id="PS00135">
    <property type="entry name" value="TRYPSIN_SER"/>
    <property type="match status" value="1"/>
</dbReference>
<dbReference type="CDD" id="cd00190">
    <property type="entry name" value="Tryp_SPc"/>
    <property type="match status" value="1"/>
</dbReference>
<feature type="domain" description="Peptidase S1" evidence="7">
    <location>
        <begin position="16"/>
        <end position="239"/>
    </location>
</feature>
<comment type="caution">
    <text evidence="8">The sequence shown here is derived from an EMBL/GenBank/DDBJ whole genome shotgun (WGS) entry which is preliminary data.</text>
</comment>
<dbReference type="PANTHER" id="PTHR24276">
    <property type="entry name" value="POLYSERASE-RELATED"/>
    <property type="match status" value="1"/>
</dbReference>
<dbReference type="InterPro" id="IPR001254">
    <property type="entry name" value="Trypsin_dom"/>
</dbReference>
<keyword evidence="3 6" id="KW-0378">Hydrolase</keyword>
<proteinExistence type="inferred from homology"/>
<keyword evidence="2 6" id="KW-0645">Protease</keyword>
<name>A0ABQ8TCG0_PERAM</name>
<dbReference type="PRINTS" id="PR00722">
    <property type="entry name" value="CHYMOTRYPSIN"/>
</dbReference>
<dbReference type="Proteomes" id="UP001148838">
    <property type="component" value="Unassembled WGS sequence"/>
</dbReference>
<keyword evidence="9" id="KW-1185">Reference proteome</keyword>
<dbReference type="SUPFAM" id="SSF50494">
    <property type="entry name" value="Trypsin-like serine proteases"/>
    <property type="match status" value="1"/>
</dbReference>
<protein>
    <recommendedName>
        <fullName evidence="7">Peptidase S1 domain-containing protein</fullName>
    </recommendedName>
</protein>
<dbReference type="InterPro" id="IPR050430">
    <property type="entry name" value="Peptidase_S1"/>
</dbReference>
<keyword evidence="5" id="KW-1015">Disulfide bond</keyword>
<evidence type="ECO:0000256" key="4">
    <source>
        <dbReference type="ARBA" id="ARBA00022825"/>
    </source>
</evidence>
<dbReference type="SMART" id="SM00020">
    <property type="entry name" value="Tryp_SPc"/>
    <property type="match status" value="1"/>
</dbReference>
<dbReference type="PANTHER" id="PTHR24276:SF98">
    <property type="entry name" value="FI18310P1-RELATED"/>
    <property type="match status" value="1"/>
</dbReference>
<evidence type="ECO:0000313" key="8">
    <source>
        <dbReference type="EMBL" id="KAJ4443598.1"/>
    </source>
</evidence>
<evidence type="ECO:0000256" key="5">
    <source>
        <dbReference type="ARBA" id="ARBA00023157"/>
    </source>
</evidence>
<organism evidence="8 9">
    <name type="scientific">Periplaneta americana</name>
    <name type="common">American cockroach</name>
    <name type="synonym">Blatta americana</name>
    <dbReference type="NCBI Taxonomy" id="6978"/>
    <lineage>
        <taxon>Eukaryota</taxon>
        <taxon>Metazoa</taxon>
        <taxon>Ecdysozoa</taxon>
        <taxon>Arthropoda</taxon>
        <taxon>Hexapoda</taxon>
        <taxon>Insecta</taxon>
        <taxon>Pterygota</taxon>
        <taxon>Neoptera</taxon>
        <taxon>Polyneoptera</taxon>
        <taxon>Dictyoptera</taxon>
        <taxon>Blattodea</taxon>
        <taxon>Blattoidea</taxon>
        <taxon>Blattidae</taxon>
        <taxon>Blattinae</taxon>
        <taxon>Periplaneta</taxon>
    </lineage>
</organism>
<evidence type="ECO:0000256" key="3">
    <source>
        <dbReference type="ARBA" id="ARBA00022801"/>
    </source>
</evidence>
<evidence type="ECO:0000256" key="6">
    <source>
        <dbReference type="RuleBase" id="RU363034"/>
    </source>
</evidence>
<dbReference type="InterPro" id="IPR018114">
    <property type="entry name" value="TRYPSIN_HIS"/>
</dbReference>
<keyword evidence="4 6" id="KW-0720">Serine protease</keyword>
<evidence type="ECO:0000313" key="9">
    <source>
        <dbReference type="Proteomes" id="UP001148838"/>
    </source>
</evidence>
<dbReference type="InterPro" id="IPR043504">
    <property type="entry name" value="Peptidase_S1_PA_chymotrypsin"/>
</dbReference>
<reference evidence="8 9" key="1">
    <citation type="journal article" date="2022" name="Allergy">
        <title>Genome assembly and annotation of Periplaneta americana reveal a comprehensive cockroach allergen profile.</title>
        <authorList>
            <person name="Wang L."/>
            <person name="Xiong Q."/>
            <person name="Saelim N."/>
            <person name="Wang L."/>
            <person name="Nong W."/>
            <person name="Wan A.T."/>
            <person name="Shi M."/>
            <person name="Liu X."/>
            <person name="Cao Q."/>
            <person name="Hui J.H.L."/>
            <person name="Sookrung N."/>
            <person name="Leung T.F."/>
            <person name="Tungtrongchitr A."/>
            <person name="Tsui S.K.W."/>
        </authorList>
    </citation>
    <scope>NUCLEOTIDE SEQUENCE [LARGE SCALE GENOMIC DNA]</scope>
    <source>
        <strain evidence="8">PWHHKU_190912</strain>
    </source>
</reference>
<feature type="non-terminal residue" evidence="8">
    <location>
        <position position="1"/>
    </location>
</feature>
<accession>A0ABQ8TCG0</accession>
<sequence length="240" mass="25994">AQLSIQGVDVARNVRIVNGEEAEDGEFPFQVSLQNGGSHFCGATVLNTEWLLTAAHCIYDYDINQYTVRAGTNNYNTGGTVHKVVQWEYHAQYQNYAYWNNDVAVVKVSPPLTYSAKVQPTVLPEDGAEPAGGATSTAIGWGNACYQCPGIPDLQKVSLVVYSLQDCLSYYGEGPTNDMVCSGKPENEQGVCQGDSGGALIVDGVQIGVTSWTSMPCASVPAVWTKISHYRDWIRQRSGV</sequence>
<evidence type="ECO:0000259" key="7">
    <source>
        <dbReference type="PROSITE" id="PS50240"/>
    </source>
</evidence>
<evidence type="ECO:0000256" key="1">
    <source>
        <dbReference type="ARBA" id="ARBA00007664"/>
    </source>
</evidence>
<dbReference type="InterPro" id="IPR009003">
    <property type="entry name" value="Peptidase_S1_PA"/>
</dbReference>
<comment type="similarity">
    <text evidence="1">Belongs to the peptidase S1 family.</text>
</comment>
<dbReference type="Pfam" id="PF00089">
    <property type="entry name" value="Trypsin"/>
    <property type="match status" value="1"/>
</dbReference>